<protein>
    <submittedName>
        <fullName evidence="2">Uncharacterized protein</fullName>
    </submittedName>
</protein>
<feature type="region of interest" description="Disordered" evidence="1">
    <location>
        <begin position="429"/>
        <end position="587"/>
    </location>
</feature>
<feature type="compositionally biased region" description="Basic residues" evidence="1">
    <location>
        <begin position="649"/>
        <end position="659"/>
    </location>
</feature>
<feature type="compositionally biased region" description="Pro residues" evidence="1">
    <location>
        <begin position="510"/>
        <end position="521"/>
    </location>
</feature>
<proteinExistence type="predicted"/>
<evidence type="ECO:0000313" key="2">
    <source>
        <dbReference type="EMBL" id="KAL3067917.1"/>
    </source>
</evidence>
<name>A0ABD2HPM1_HETSC</name>
<sequence>MSRTPLNDITNHRSPGQNQGNAARTRSAMGRENIDPNVPIEGHNLPLFEEEIPLENPWNWRNLTESDSDSVTEIAREFSPMSLDSDPEWTWNPPRSIWPRNGREPLSQWFPRVMGNHWHERERRSAEALLRDFLRNSAFLTTNHLATNREIIFDGLSRSGAERTNIYPGFTVLNHFEGRGITINPLVPLVQECGGFSPRRGEIHMDYFPTEVVDLCYFERETEIPQQINQQLRQGDTDPGGNRNLREFSEPPVARDRESDRSTTDQDWTEPQETPNSQNSDFGPSQIERSGSPSSIPTIYIIFSLFFIENVMSITDTLECPLNHIINKQMLPVFLRDDSVNHLMLTGTASELLPQSEVGSNRTVFKRKSEKGEITSPLFPKMTKSSSSSSEGELSDASFSPNDKIPLCQRGIKGNPLELVDAARAVSNTTRRKGKDLRSLIDSEAKEVARKPPTCSDCGKEGHRRGAKKCPSPKEDRAESRPPAISPKIKETLPKKAEGRARLPIRGPVPIAPRKPSPPSPKVKATTESSLRRRQHPDLSGMACPDLSGLARISTDVRPGTSGYGGLARISTNERPGTSGYGHRPASAVESELIEAVRGLQSVVDELRKSIPPKLTGGNTEPLGRRKKRRRHVSSSSSSSSSDSEVEKRKKKGKKNKKK</sequence>
<dbReference type="Proteomes" id="UP001620645">
    <property type="component" value="Unassembled WGS sequence"/>
</dbReference>
<dbReference type="EMBL" id="JBICCN010000455">
    <property type="protein sequence ID" value="KAL3067917.1"/>
    <property type="molecule type" value="Genomic_DNA"/>
</dbReference>
<keyword evidence="3" id="KW-1185">Reference proteome</keyword>
<feature type="compositionally biased region" description="Polar residues" evidence="1">
    <location>
        <begin position="265"/>
        <end position="292"/>
    </location>
</feature>
<gene>
    <name evidence="2" type="ORF">niasHS_015746</name>
</gene>
<feature type="compositionally biased region" description="Basic and acidic residues" evidence="1">
    <location>
        <begin position="488"/>
        <end position="501"/>
    </location>
</feature>
<comment type="caution">
    <text evidence="2">The sequence shown here is derived from an EMBL/GenBank/DDBJ whole genome shotgun (WGS) entry which is preliminary data.</text>
</comment>
<feature type="region of interest" description="Disordered" evidence="1">
    <location>
        <begin position="1"/>
        <end position="38"/>
    </location>
</feature>
<reference evidence="2 3" key="1">
    <citation type="submission" date="2024-10" db="EMBL/GenBank/DDBJ databases">
        <authorList>
            <person name="Kim D."/>
        </authorList>
    </citation>
    <scope>NUCLEOTIDE SEQUENCE [LARGE SCALE GENOMIC DNA]</scope>
    <source>
        <strain evidence="2">Taebaek</strain>
    </source>
</reference>
<feature type="compositionally biased region" description="Polar residues" evidence="1">
    <location>
        <begin position="1"/>
        <end position="24"/>
    </location>
</feature>
<feature type="region of interest" description="Disordered" evidence="1">
    <location>
        <begin position="232"/>
        <end position="292"/>
    </location>
</feature>
<feature type="compositionally biased region" description="Basic and acidic residues" evidence="1">
    <location>
        <begin position="244"/>
        <end position="264"/>
    </location>
</feature>
<feature type="region of interest" description="Disordered" evidence="1">
    <location>
        <begin position="608"/>
        <end position="659"/>
    </location>
</feature>
<feature type="compositionally biased region" description="Low complexity" evidence="1">
    <location>
        <begin position="634"/>
        <end position="643"/>
    </location>
</feature>
<dbReference type="AlphaFoldDB" id="A0ABD2HPM1"/>
<feature type="compositionally biased region" description="Low complexity" evidence="1">
    <location>
        <begin position="385"/>
        <end position="400"/>
    </location>
</feature>
<evidence type="ECO:0000313" key="3">
    <source>
        <dbReference type="Proteomes" id="UP001620645"/>
    </source>
</evidence>
<evidence type="ECO:0000256" key="1">
    <source>
        <dbReference type="SAM" id="MobiDB-lite"/>
    </source>
</evidence>
<accession>A0ABD2HPM1</accession>
<feature type="compositionally biased region" description="Basic and acidic residues" evidence="1">
    <location>
        <begin position="436"/>
        <end position="450"/>
    </location>
</feature>
<feature type="region of interest" description="Disordered" evidence="1">
    <location>
        <begin position="370"/>
        <end position="402"/>
    </location>
</feature>
<organism evidence="2 3">
    <name type="scientific">Heterodera schachtii</name>
    <name type="common">Sugarbeet cyst nematode worm</name>
    <name type="synonym">Tylenchus schachtii</name>
    <dbReference type="NCBI Taxonomy" id="97005"/>
    <lineage>
        <taxon>Eukaryota</taxon>
        <taxon>Metazoa</taxon>
        <taxon>Ecdysozoa</taxon>
        <taxon>Nematoda</taxon>
        <taxon>Chromadorea</taxon>
        <taxon>Rhabditida</taxon>
        <taxon>Tylenchina</taxon>
        <taxon>Tylenchomorpha</taxon>
        <taxon>Tylenchoidea</taxon>
        <taxon>Heteroderidae</taxon>
        <taxon>Heteroderinae</taxon>
        <taxon>Heterodera</taxon>
    </lineage>
</organism>